<organism evidence="2 3">
    <name type="scientific">Dolichospermum compactum NIES-806</name>
    <dbReference type="NCBI Taxonomy" id="1973481"/>
    <lineage>
        <taxon>Bacteria</taxon>
        <taxon>Bacillati</taxon>
        <taxon>Cyanobacteriota</taxon>
        <taxon>Cyanophyceae</taxon>
        <taxon>Nostocales</taxon>
        <taxon>Aphanizomenonaceae</taxon>
        <taxon>Dolichospermum</taxon>
        <taxon>Dolichospermum compactum</taxon>
    </lineage>
</organism>
<dbReference type="InterPro" id="IPR029464">
    <property type="entry name" value="HSDR_N"/>
</dbReference>
<dbReference type="RefSeq" id="WP_039199542.1">
    <property type="nucleotide sequence ID" value="NZ_AP018316.1"/>
</dbReference>
<evidence type="ECO:0000313" key="2">
    <source>
        <dbReference type="EMBL" id="BAZ86468.1"/>
    </source>
</evidence>
<reference evidence="2 3" key="1">
    <citation type="submission" date="2017-06" db="EMBL/GenBank/DDBJ databases">
        <title>Genome sequencing of cyanobaciteial culture collection at National Institute for Environmental Studies (NIES).</title>
        <authorList>
            <person name="Hirose Y."/>
            <person name="Shimura Y."/>
            <person name="Fujisawa T."/>
            <person name="Nakamura Y."/>
            <person name="Kawachi M."/>
        </authorList>
    </citation>
    <scope>NUCLEOTIDE SEQUENCE [LARGE SCALE GENOMIC DNA]</scope>
    <source>
        <strain evidence="2 3">NIES-806</strain>
    </source>
</reference>
<dbReference type="Pfam" id="PF13588">
    <property type="entry name" value="HSDR_N_2"/>
    <property type="match status" value="1"/>
</dbReference>
<protein>
    <recommendedName>
        <fullName evidence="1">Type I restriction enzyme R protein N-terminal domain-containing protein</fullName>
    </recommendedName>
</protein>
<dbReference type="KEGG" id="dcm:NIES806_26810"/>
<feature type="domain" description="Type I restriction enzyme R protein N-terminal" evidence="1">
    <location>
        <begin position="10"/>
        <end position="82"/>
    </location>
</feature>
<gene>
    <name evidence="2" type="ORF">NIES806_26810</name>
</gene>
<dbReference type="OrthoDB" id="512111at2"/>
<dbReference type="EMBL" id="AP018316">
    <property type="protein sequence ID" value="BAZ86468.1"/>
    <property type="molecule type" value="Genomic_DNA"/>
</dbReference>
<accession>A0A1Z4V4S7</accession>
<proteinExistence type="predicted"/>
<dbReference type="AlphaFoldDB" id="A0A1Z4V4S7"/>
<evidence type="ECO:0000313" key="3">
    <source>
        <dbReference type="Proteomes" id="UP000218702"/>
    </source>
</evidence>
<name>A0A1Z4V4S7_9CYAN</name>
<keyword evidence="3" id="KW-1185">Reference proteome</keyword>
<sequence>MQVINFQSPQKYRPDIMFTNKDEEIILLVEVKAQKSETELNRQSAIYQLKTYLQNIKPDIPFGMLVDLEEINIFALNNDQEIENLISLRTNDILSNYDPEFPHKRIFDFYLETLIKSWLRDLSYHWNSDTPPAYNELAKIGLLPLLEGGHTYIQENLGADTLH</sequence>
<evidence type="ECO:0000259" key="1">
    <source>
        <dbReference type="Pfam" id="PF13588"/>
    </source>
</evidence>
<dbReference type="Proteomes" id="UP000218702">
    <property type="component" value="Chromosome"/>
</dbReference>